<evidence type="ECO:0000313" key="1">
    <source>
        <dbReference type="EMBL" id="MQN89821.1"/>
    </source>
</evidence>
<organism evidence="1 2">
    <name type="scientific">Segatella copri</name>
    <dbReference type="NCBI Taxonomy" id="165179"/>
    <lineage>
        <taxon>Bacteria</taxon>
        <taxon>Pseudomonadati</taxon>
        <taxon>Bacteroidota</taxon>
        <taxon>Bacteroidia</taxon>
        <taxon>Bacteroidales</taxon>
        <taxon>Prevotellaceae</taxon>
        <taxon>Segatella</taxon>
    </lineage>
</organism>
<dbReference type="Proteomes" id="UP000420635">
    <property type="component" value="Unassembled WGS sequence"/>
</dbReference>
<comment type="caution">
    <text evidence="1">The sequence shown here is derived from an EMBL/GenBank/DDBJ whole genome shotgun (WGS) entry which is preliminary data.</text>
</comment>
<dbReference type="AlphaFoldDB" id="A0A646HKI3"/>
<accession>A0A646HKI3</accession>
<gene>
    <name evidence="1" type="ORF">F7D59_08160</name>
</gene>
<dbReference type="InterPro" id="IPR027848">
    <property type="entry name" value="DUF4494"/>
</dbReference>
<protein>
    <submittedName>
        <fullName evidence="1">DUF4494 domain-containing protein</fullName>
    </submittedName>
</protein>
<name>A0A646HKI3_9BACT</name>
<dbReference type="RefSeq" id="WP_153113663.1">
    <property type="nucleotide sequence ID" value="NZ_VZAS01000137.1"/>
</dbReference>
<dbReference type="EMBL" id="VZBQ01000092">
    <property type="protein sequence ID" value="MQN89821.1"/>
    <property type="molecule type" value="Genomic_DNA"/>
</dbReference>
<reference evidence="2" key="1">
    <citation type="submission" date="2019-09" db="EMBL/GenBank/DDBJ databases">
        <title>Distinct polysaccharide growth profiles of human intestinal Prevotella copri isolates.</title>
        <authorList>
            <person name="Fehlner-Peach H."/>
            <person name="Magnabosco C."/>
            <person name="Raghavan V."/>
            <person name="Scher J.U."/>
            <person name="Tett A."/>
            <person name="Cox L.M."/>
            <person name="Gottsegen C."/>
            <person name="Watters A."/>
            <person name="Wiltshire- Gordon J.D."/>
            <person name="Segata N."/>
            <person name="Bonneau R."/>
            <person name="Littman D.R."/>
        </authorList>
    </citation>
    <scope>NUCLEOTIDE SEQUENCE [LARGE SCALE GENOMIC DNA]</scope>
    <source>
        <strain evidence="2">iP54</strain>
    </source>
</reference>
<sequence>MKRYWYKFRVKYGKALDTGKNKKVSEEYLVDAESFTETEKRATKAATELIGTRDFDITAISREPTTEILKEDENEGNHWYKTVISLVTEDEDTGVKKFTPQTIYVNAPSTKEADRMLRQHMSSSVTEWEIKSIAETKVLGVLGYKQ</sequence>
<evidence type="ECO:0000313" key="2">
    <source>
        <dbReference type="Proteomes" id="UP000420635"/>
    </source>
</evidence>
<dbReference type="Pfam" id="PF14902">
    <property type="entry name" value="DUF4494"/>
    <property type="match status" value="1"/>
</dbReference>
<proteinExistence type="predicted"/>